<keyword evidence="2" id="KW-1185">Reference proteome</keyword>
<comment type="caution">
    <text evidence="1">The sequence shown here is derived from an EMBL/GenBank/DDBJ whole genome shotgun (WGS) entry which is preliminary data.</text>
</comment>
<dbReference type="RefSeq" id="WP_169417704.1">
    <property type="nucleotide sequence ID" value="NZ_JABBFX010000001.1"/>
</dbReference>
<proteinExistence type="predicted"/>
<dbReference type="EMBL" id="JABBFX010000001">
    <property type="protein sequence ID" value="NML43501.1"/>
    <property type="molecule type" value="Genomic_DNA"/>
</dbReference>
<evidence type="ECO:0000313" key="2">
    <source>
        <dbReference type="Proteomes" id="UP000541185"/>
    </source>
</evidence>
<organism evidence="1 2">
    <name type="scientific">Ramlibacter agri</name>
    <dbReference type="NCBI Taxonomy" id="2728837"/>
    <lineage>
        <taxon>Bacteria</taxon>
        <taxon>Pseudomonadati</taxon>
        <taxon>Pseudomonadota</taxon>
        <taxon>Betaproteobacteria</taxon>
        <taxon>Burkholderiales</taxon>
        <taxon>Comamonadaceae</taxon>
        <taxon>Ramlibacter</taxon>
    </lineage>
</organism>
<reference evidence="1 2" key="1">
    <citation type="submission" date="2020-04" db="EMBL/GenBank/DDBJ databases">
        <title>Ramlibacter sp. G-1-2-2 isolated from soil.</title>
        <authorList>
            <person name="Dahal R.H."/>
        </authorList>
    </citation>
    <scope>NUCLEOTIDE SEQUENCE [LARGE SCALE GENOMIC DNA]</scope>
    <source>
        <strain evidence="1 2">G-1-2-2</strain>
    </source>
</reference>
<protein>
    <submittedName>
        <fullName evidence="1">Uncharacterized protein</fullName>
    </submittedName>
</protein>
<name>A0A848H1P9_9BURK</name>
<evidence type="ECO:0000313" key="1">
    <source>
        <dbReference type="EMBL" id="NML43501.1"/>
    </source>
</evidence>
<dbReference type="Proteomes" id="UP000541185">
    <property type="component" value="Unassembled WGS sequence"/>
</dbReference>
<dbReference type="AlphaFoldDB" id="A0A848H1P9"/>
<accession>A0A848H1P9</accession>
<sequence>MNGTGVFITGICAAAIVGGALVAPSIIQAKEIEALRSQCWSENTQDIFKRLATGILKDQLALMAKGDGGLSRADIDAATSIAAQSFHTLSVDEKAQAVRCGAQLDFTFKRKDGKLLRNPGSIVEFAVHPSTSGHVVVTSSRGDIFQHIIEAAQVQD</sequence>
<gene>
    <name evidence="1" type="ORF">HHL11_07060</name>
</gene>